<gene>
    <name evidence="1" type="ORF">BRETT_000387</name>
</gene>
<protein>
    <recommendedName>
        <fullName evidence="3">Mitochondrial ATPase complex subunit ATP10</fullName>
    </recommendedName>
</protein>
<dbReference type="InterPro" id="IPR007849">
    <property type="entry name" value="ATP10"/>
</dbReference>
<reference evidence="1" key="1">
    <citation type="submission" date="2020-10" db="EMBL/GenBank/DDBJ databases">
        <authorList>
            <person name="Palmer J.M."/>
        </authorList>
    </citation>
    <scope>NUCLEOTIDE SEQUENCE</scope>
    <source>
        <strain evidence="1">UCD 2041</strain>
    </source>
</reference>
<reference evidence="1" key="2">
    <citation type="journal article" name="BMC Genomics">
        <title>New genome assemblies reveal patterns of domestication and adaptation across Brettanomyces (Dekkera) species.</title>
        <authorList>
            <person name="Roach M.J."/>
            <person name="Borneman A.R."/>
        </authorList>
    </citation>
    <scope>NUCLEOTIDE SEQUENCE</scope>
    <source>
        <strain evidence="1">UCD 2041</strain>
    </source>
</reference>
<dbReference type="GO" id="GO:0005743">
    <property type="term" value="C:mitochondrial inner membrane"/>
    <property type="evidence" value="ECO:0007669"/>
    <property type="project" value="TreeGrafter"/>
</dbReference>
<dbReference type="OrthoDB" id="17089at2759"/>
<dbReference type="GeneID" id="64572312"/>
<dbReference type="GO" id="GO:0033615">
    <property type="term" value="P:mitochondrial proton-transporting ATP synthase complex assembly"/>
    <property type="evidence" value="ECO:0007669"/>
    <property type="project" value="TreeGrafter"/>
</dbReference>
<dbReference type="EMBL" id="CP063136">
    <property type="protein sequence ID" value="QOU20676.1"/>
    <property type="molecule type" value="Genomic_DNA"/>
</dbReference>
<dbReference type="RefSeq" id="XP_041137169.1">
    <property type="nucleotide sequence ID" value="XM_041278955.1"/>
</dbReference>
<name>A0A871R5X6_DEKBR</name>
<accession>A0A871R5X6</accession>
<dbReference type="PANTHER" id="PTHR28106:SF1">
    <property type="entry name" value="MITOCHONDRIAL ATPASE COMPLEX SUBUNIT ATP10"/>
    <property type="match status" value="1"/>
</dbReference>
<proteinExistence type="predicted"/>
<dbReference type="PANTHER" id="PTHR28106">
    <property type="entry name" value="MITOCHONDRIAL ATPASE COMPLEX SUBUNIT ATP10"/>
    <property type="match status" value="1"/>
</dbReference>
<evidence type="ECO:0008006" key="3">
    <source>
        <dbReference type="Google" id="ProtNLM"/>
    </source>
</evidence>
<organism evidence="1 2">
    <name type="scientific">Dekkera bruxellensis</name>
    <name type="common">Brettanomyces custersii</name>
    <dbReference type="NCBI Taxonomy" id="5007"/>
    <lineage>
        <taxon>Eukaryota</taxon>
        <taxon>Fungi</taxon>
        <taxon>Dikarya</taxon>
        <taxon>Ascomycota</taxon>
        <taxon>Saccharomycotina</taxon>
        <taxon>Pichiomycetes</taxon>
        <taxon>Pichiales</taxon>
        <taxon>Pichiaceae</taxon>
        <taxon>Brettanomyces</taxon>
    </lineage>
</organism>
<dbReference type="AlphaFoldDB" id="A0A871R5X6"/>
<evidence type="ECO:0000313" key="1">
    <source>
        <dbReference type="EMBL" id="QOU20676.1"/>
    </source>
</evidence>
<dbReference type="KEGG" id="bbrx:BRETT_000387"/>
<sequence>MSVRISGAFNGQRRLLSLFGNIGGSMKKIVPKDHVYFKVKRPVGLKEKPKHLSKVSKGKHLTKEDLDIPRKIWNFYFDGLTRKTRVSKIEKEMAYGGMYDFHVYNKTKGRLFAAPPSYFKREKALYFPNFAVRSLANDQKELLDLVAGSKATILRVFSTRTGEEMTKEYFKVPDSEESYLADPGIDQLKQSYPDAQILQLMLSDSWIKYLLHVYVSGPKLRQLLPESVHERFLFAMRDDVLSMEDRERLLMTNLYSGYVYVLDNSSRIRWVGSGWPEGDEVTKMWNAVRGVSREVNVSKTNC</sequence>
<evidence type="ECO:0000313" key="2">
    <source>
        <dbReference type="Proteomes" id="UP000663131"/>
    </source>
</evidence>
<dbReference type="Proteomes" id="UP000663131">
    <property type="component" value="Chromosome 8"/>
</dbReference>
<dbReference type="Pfam" id="PF05176">
    <property type="entry name" value="ATP-synt_10"/>
    <property type="match status" value="1"/>
</dbReference>